<name>A0ABS6X0Y5_9BACT</name>
<protein>
    <submittedName>
        <fullName evidence="5">AraC family transcriptional regulator</fullName>
    </submittedName>
</protein>
<dbReference type="Pfam" id="PF12833">
    <property type="entry name" value="HTH_18"/>
    <property type="match status" value="1"/>
</dbReference>
<evidence type="ECO:0000256" key="1">
    <source>
        <dbReference type="ARBA" id="ARBA00023015"/>
    </source>
</evidence>
<evidence type="ECO:0000256" key="2">
    <source>
        <dbReference type="ARBA" id="ARBA00023125"/>
    </source>
</evidence>
<dbReference type="PANTHER" id="PTHR46796">
    <property type="entry name" value="HTH-TYPE TRANSCRIPTIONAL ACTIVATOR RHAS-RELATED"/>
    <property type="match status" value="1"/>
</dbReference>
<evidence type="ECO:0000256" key="3">
    <source>
        <dbReference type="ARBA" id="ARBA00023163"/>
    </source>
</evidence>
<dbReference type="PANTHER" id="PTHR46796:SF6">
    <property type="entry name" value="ARAC SUBFAMILY"/>
    <property type="match status" value="1"/>
</dbReference>
<keyword evidence="1" id="KW-0805">Transcription regulation</keyword>
<dbReference type="SMART" id="SM00342">
    <property type="entry name" value="HTH_ARAC"/>
    <property type="match status" value="1"/>
</dbReference>
<accession>A0ABS6X0Y5</accession>
<comment type="caution">
    <text evidence="5">The sequence shown here is derived from an EMBL/GenBank/DDBJ whole genome shotgun (WGS) entry which is preliminary data.</text>
</comment>
<keyword evidence="2" id="KW-0238">DNA-binding</keyword>
<feature type="domain" description="HTH araC/xylS-type" evidence="4">
    <location>
        <begin position="173"/>
        <end position="271"/>
    </location>
</feature>
<organism evidence="5 6">
    <name type="scientific">Hymenobacter profundi</name>
    <dbReference type="NCBI Taxonomy" id="1982110"/>
    <lineage>
        <taxon>Bacteria</taxon>
        <taxon>Pseudomonadati</taxon>
        <taxon>Bacteroidota</taxon>
        <taxon>Cytophagia</taxon>
        <taxon>Cytophagales</taxon>
        <taxon>Hymenobacteraceae</taxon>
        <taxon>Hymenobacter</taxon>
    </lineage>
</organism>
<dbReference type="RefSeq" id="WP_219159306.1">
    <property type="nucleotide sequence ID" value="NZ_JAHWGL010000051.1"/>
</dbReference>
<evidence type="ECO:0000313" key="5">
    <source>
        <dbReference type="EMBL" id="MBW3129443.1"/>
    </source>
</evidence>
<keyword evidence="6" id="KW-1185">Reference proteome</keyword>
<dbReference type="InterPro" id="IPR054015">
    <property type="entry name" value="ExsA-like_N"/>
</dbReference>
<proteinExistence type="predicted"/>
<dbReference type="InterPro" id="IPR050204">
    <property type="entry name" value="AraC_XylS_family_regulators"/>
</dbReference>
<evidence type="ECO:0000259" key="4">
    <source>
        <dbReference type="PROSITE" id="PS01124"/>
    </source>
</evidence>
<keyword evidence="3" id="KW-0804">Transcription</keyword>
<dbReference type="InterPro" id="IPR018060">
    <property type="entry name" value="HTH_AraC"/>
</dbReference>
<dbReference type="PROSITE" id="PS01124">
    <property type="entry name" value="HTH_ARAC_FAMILY_2"/>
    <property type="match status" value="1"/>
</dbReference>
<sequence length="282" mass="31880">MKTQFLPPLGQPGIIYSQYARRHMDADQCVALHGLTYLLAGSLRVTEAGQSHVFEAGSLLFSRKNFLAKFTKQPAGDAPFRAITVVFDVPTLLAASPPDSKTGELPHVGSPAVTALHTTPLLQQFGESLQRYFKQPMPAPLAQQKQQEALTLLLHAYPALQPVLFHFAPPGKIDLEAFMRQHFRFNVDLRQLAYLTGRSLASFKRDFHRIFRTSPARWLYQQRLAEAHYLLQEEHKRPSDVYHEVGFESLAHFSHAFKRQFGYPPSSVYTPGLADQRGQELL</sequence>
<evidence type="ECO:0000313" key="6">
    <source>
        <dbReference type="Proteomes" id="UP000826188"/>
    </source>
</evidence>
<dbReference type="Proteomes" id="UP000826188">
    <property type="component" value="Unassembled WGS sequence"/>
</dbReference>
<reference evidence="5 6" key="1">
    <citation type="submission" date="2021-07" db="EMBL/GenBank/DDBJ databases">
        <title>Hymenobacter profundi sp. nov., isolated from deep-sea water.</title>
        <authorList>
            <person name="Kim M.K."/>
        </authorList>
    </citation>
    <scope>NUCLEOTIDE SEQUENCE [LARGE SCALE GENOMIC DNA]</scope>
    <source>
        <strain evidence="5 6">M2</strain>
    </source>
</reference>
<gene>
    <name evidence="5" type="ORF">KYK14_12840</name>
</gene>
<dbReference type="Pfam" id="PF22200">
    <property type="entry name" value="ExsA_N"/>
    <property type="match status" value="1"/>
</dbReference>
<dbReference type="EMBL" id="JAHWGL010000051">
    <property type="protein sequence ID" value="MBW3129443.1"/>
    <property type="molecule type" value="Genomic_DNA"/>
</dbReference>